<dbReference type="RefSeq" id="XP_016443346.1">
    <property type="nucleotide sequence ID" value="XM_016587860.1"/>
</dbReference>
<evidence type="ECO:0000313" key="8">
    <source>
        <dbReference type="RefSeq" id="XP_016443346.1"/>
    </source>
</evidence>
<dbReference type="Proteomes" id="UP000790787">
    <property type="component" value="Chromosome 15"/>
</dbReference>
<evidence type="ECO:0000313" key="7">
    <source>
        <dbReference type="Proteomes" id="UP000790787"/>
    </source>
</evidence>
<evidence type="ECO:0000256" key="6">
    <source>
        <dbReference type="ARBA" id="ARBA00024199"/>
    </source>
</evidence>
<dbReference type="AlphaFoldDB" id="A0A1S3XTS8"/>
<dbReference type="OrthoDB" id="759087at2759"/>
<dbReference type="PANTHER" id="PTHR33347">
    <property type="entry name" value="OSJNBA0091C07.3 PROTEIN"/>
    <property type="match status" value="1"/>
</dbReference>
<evidence type="ECO:0000256" key="4">
    <source>
        <dbReference type="ARBA" id="ARBA00022864"/>
    </source>
</evidence>
<comment type="subcellular location">
    <subcellularLocation>
        <location evidence="1">Cytoplasm</location>
    </subcellularLocation>
</comment>
<evidence type="ECO:0000256" key="3">
    <source>
        <dbReference type="ARBA" id="ARBA00022712"/>
    </source>
</evidence>
<accession>A0A1S3XTS8</accession>
<dbReference type="GO" id="GO:0009691">
    <property type="term" value="P:cytokinin biosynthetic process"/>
    <property type="evidence" value="ECO:0007669"/>
    <property type="project" value="UniProtKB-KW"/>
</dbReference>
<sequence length="184" mass="20382">MNISASECTNECESGWTMYFDEFSYSADKCNRIKGRNNIHEIDGRGKTAYVDEEDLSMVSDASSDPPNFHEDKEYYSEENGHVFYPLVSEYAMAKQNKKIKEQSGKQNNLCLDDTASSAVSSSPKDTTGFYNDTTTYMEQVAGYSGTYPKGKSVLGKHFGFLKTSLNGKASSEKSGSLKGRKKG</sequence>
<keyword evidence="5" id="KW-0539">Nucleus</keyword>
<dbReference type="PaxDb" id="4097-A0A1S3XTS8"/>
<dbReference type="PANTHER" id="PTHR33347:SF55">
    <property type="match status" value="1"/>
</dbReference>
<dbReference type="GeneID" id="107768714"/>
<dbReference type="KEGG" id="nta:107768714"/>
<protein>
    <submittedName>
        <fullName evidence="8">Protein SOB FIVE-LIKE 5</fullName>
    </submittedName>
</protein>
<dbReference type="GO" id="GO:0005737">
    <property type="term" value="C:cytoplasm"/>
    <property type="evidence" value="ECO:0007669"/>
    <property type="project" value="UniProtKB-SubCell"/>
</dbReference>
<proteinExistence type="inferred from homology"/>
<comment type="similarity">
    <text evidence="6">Belongs to the SOFL plant protein family.</text>
</comment>
<reference evidence="7" key="1">
    <citation type="journal article" date="2014" name="Nat. Commun.">
        <title>The tobacco genome sequence and its comparison with those of tomato and potato.</title>
        <authorList>
            <person name="Sierro N."/>
            <person name="Battey J.N."/>
            <person name="Ouadi S."/>
            <person name="Bakaher N."/>
            <person name="Bovet L."/>
            <person name="Willig A."/>
            <person name="Goepfert S."/>
            <person name="Peitsch M.C."/>
            <person name="Ivanov N.V."/>
        </authorList>
    </citation>
    <scope>NUCLEOTIDE SEQUENCE [LARGE SCALE GENOMIC DNA]</scope>
</reference>
<dbReference type="GO" id="GO:0009736">
    <property type="term" value="P:cytokinin-activated signaling pathway"/>
    <property type="evidence" value="ECO:0007669"/>
    <property type="project" value="UniProtKB-KW"/>
</dbReference>
<evidence type="ECO:0000256" key="1">
    <source>
        <dbReference type="ARBA" id="ARBA00004496"/>
    </source>
</evidence>
<name>A0A1S3XTS8_TOBAC</name>
<organism evidence="7 8">
    <name type="scientific">Nicotiana tabacum</name>
    <name type="common">Common tobacco</name>
    <dbReference type="NCBI Taxonomy" id="4097"/>
    <lineage>
        <taxon>Eukaryota</taxon>
        <taxon>Viridiplantae</taxon>
        <taxon>Streptophyta</taxon>
        <taxon>Embryophyta</taxon>
        <taxon>Tracheophyta</taxon>
        <taxon>Spermatophyta</taxon>
        <taxon>Magnoliopsida</taxon>
        <taxon>eudicotyledons</taxon>
        <taxon>Gunneridae</taxon>
        <taxon>Pentapetalae</taxon>
        <taxon>asterids</taxon>
        <taxon>lamiids</taxon>
        <taxon>Solanales</taxon>
        <taxon>Solanaceae</taxon>
        <taxon>Nicotianoideae</taxon>
        <taxon>Nicotianeae</taxon>
        <taxon>Nicotiana</taxon>
    </lineage>
</organism>
<dbReference type="InterPro" id="IPR044670">
    <property type="entry name" value="SOFL"/>
</dbReference>
<evidence type="ECO:0000256" key="2">
    <source>
        <dbReference type="ARBA" id="ARBA00022490"/>
    </source>
</evidence>
<dbReference type="OMA" id="GPRHYCE"/>
<keyword evidence="3" id="KW-0203">Cytokinin biosynthesis</keyword>
<keyword evidence="7" id="KW-1185">Reference proteome</keyword>
<keyword evidence="4" id="KW-0932">Cytokinin signaling pathway</keyword>
<keyword evidence="2" id="KW-0963">Cytoplasm</keyword>
<reference evidence="8" key="2">
    <citation type="submission" date="2025-08" db="UniProtKB">
        <authorList>
            <consortium name="RefSeq"/>
        </authorList>
    </citation>
    <scope>IDENTIFICATION</scope>
    <source>
        <tissue evidence="8">Leaf</tissue>
    </source>
</reference>
<evidence type="ECO:0000256" key="5">
    <source>
        <dbReference type="ARBA" id="ARBA00023242"/>
    </source>
</evidence>
<dbReference type="RefSeq" id="XP_016443346.1">
    <property type="nucleotide sequence ID" value="XM_016587860.2"/>
</dbReference>
<gene>
    <name evidence="8" type="primary">LOC107768714</name>
</gene>